<dbReference type="InterPro" id="IPR013656">
    <property type="entry name" value="PAS_4"/>
</dbReference>
<dbReference type="SUPFAM" id="SSF55073">
    <property type="entry name" value="Nucleotide cyclase"/>
    <property type="match status" value="1"/>
</dbReference>
<dbReference type="InterPro" id="IPR052155">
    <property type="entry name" value="Biofilm_reg_signaling"/>
</dbReference>
<feature type="domain" description="PAS" evidence="1">
    <location>
        <begin position="16"/>
        <end position="86"/>
    </location>
</feature>
<dbReference type="Pfam" id="PF00563">
    <property type="entry name" value="EAL"/>
    <property type="match status" value="1"/>
</dbReference>
<feature type="domain" description="EAL" evidence="2">
    <location>
        <begin position="309"/>
        <end position="562"/>
    </location>
</feature>
<protein>
    <submittedName>
        <fullName evidence="4">EAL domain-containing protein</fullName>
    </submittedName>
</protein>
<dbReference type="PROSITE" id="PS50887">
    <property type="entry name" value="GGDEF"/>
    <property type="match status" value="1"/>
</dbReference>
<dbReference type="InterPro" id="IPR035965">
    <property type="entry name" value="PAS-like_dom_sf"/>
</dbReference>
<dbReference type="PROSITE" id="PS50883">
    <property type="entry name" value="EAL"/>
    <property type="match status" value="1"/>
</dbReference>
<dbReference type="SUPFAM" id="SSF55785">
    <property type="entry name" value="PYP-like sensor domain (PAS domain)"/>
    <property type="match status" value="1"/>
</dbReference>
<dbReference type="NCBIfam" id="TIGR00254">
    <property type="entry name" value="GGDEF"/>
    <property type="match status" value="1"/>
</dbReference>
<reference evidence="4" key="1">
    <citation type="submission" date="2022-05" db="EMBL/GenBank/DDBJ databases">
        <title>Comparative Genomics of Spacecraft Associated Microbes.</title>
        <authorList>
            <person name="Tran M.T."/>
            <person name="Wright A."/>
            <person name="Seuylemezian A."/>
            <person name="Eisen J."/>
            <person name="Coil D."/>
        </authorList>
    </citation>
    <scope>NUCLEOTIDE SEQUENCE</scope>
    <source>
        <strain evidence="4">214.1.1</strain>
    </source>
</reference>
<dbReference type="Proteomes" id="UP001139179">
    <property type="component" value="Unassembled WGS sequence"/>
</dbReference>
<dbReference type="Gene3D" id="3.20.20.450">
    <property type="entry name" value="EAL domain"/>
    <property type="match status" value="1"/>
</dbReference>
<dbReference type="Pfam" id="PF08448">
    <property type="entry name" value="PAS_4"/>
    <property type="match status" value="1"/>
</dbReference>
<dbReference type="PANTHER" id="PTHR44757">
    <property type="entry name" value="DIGUANYLATE CYCLASE DGCP"/>
    <property type="match status" value="1"/>
</dbReference>
<dbReference type="InterPro" id="IPR035919">
    <property type="entry name" value="EAL_sf"/>
</dbReference>
<organism evidence="4 5">
    <name type="scientific">Halalkalibacter oceani</name>
    <dbReference type="NCBI Taxonomy" id="1653776"/>
    <lineage>
        <taxon>Bacteria</taxon>
        <taxon>Bacillati</taxon>
        <taxon>Bacillota</taxon>
        <taxon>Bacilli</taxon>
        <taxon>Bacillales</taxon>
        <taxon>Bacillaceae</taxon>
        <taxon>Halalkalibacter</taxon>
    </lineage>
</organism>
<dbReference type="SMART" id="SM00267">
    <property type="entry name" value="GGDEF"/>
    <property type="match status" value="1"/>
</dbReference>
<evidence type="ECO:0000259" key="1">
    <source>
        <dbReference type="PROSITE" id="PS50112"/>
    </source>
</evidence>
<dbReference type="CDD" id="cd00130">
    <property type="entry name" value="PAS"/>
    <property type="match status" value="1"/>
</dbReference>
<dbReference type="SMART" id="SM00091">
    <property type="entry name" value="PAS"/>
    <property type="match status" value="1"/>
</dbReference>
<gene>
    <name evidence="4" type="ORF">M3202_13690</name>
</gene>
<proteinExistence type="predicted"/>
<dbReference type="CDD" id="cd01948">
    <property type="entry name" value="EAL"/>
    <property type="match status" value="1"/>
</dbReference>
<evidence type="ECO:0000313" key="4">
    <source>
        <dbReference type="EMBL" id="MCM3715136.1"/>
    </source>
</evidence>
<dbReference type="EMBL" id="JAMBOL010000012">
    <property type="protein sequence ID" value="MCM3715136.1"/>
    <property type="molecule type" value="Genomic_DNA"/>
</dbReference>
<dbReference type="InterPro" id="IPR000160">
    <property type="entry name" value="GGDEF_dom"/>
</dbReference>
<dbReference type="InterPro" id="IPR001633">
    <property type="entry name" value="EAL_dom"/>
</dbReference>
<dbReference type="InterPro" id="IPR043128">
    <property type="entry name" value="Rev_trsase/Diguanyl_cyclase"/>
</dbReference>
<dbReference type="InterPro" id="IPR029787">
    <property type="entry name" value="Nucleotide_cyclase"/>
</dbReference>
<dbReference type="CDD" id="cd01949">
    <property type="entry name" value="GGDEF"/>
    <property type="match status" value="1"/>
</dbReference>
<dbReference type="Gene3D" id="3.30.450.20">
    <property type="entry name" value="PAS domain"/>
    <property type="match status" value="1"/>
</dbReference>
<dbReference type="InterPro" id="IPR000014">
    <property type="entry name" value="PAS"/>
</dbReference>
<evidence type="ECO:0000313" key="5">
    <source>
        <dbReference type="Proteomes" id="UP001139179"/>
    </source>
</evidence>
<dbReference type="PROSITE" id="PS50112">
    <property type="entry name" value="PAS"/>
    <property type="match status" value="1"/>
</dbReference>
<accession>A0A9X2DQB5</accession>
<dbReference type="AlphaFoldDB" id="A0A9X2DQB5"/>
<dbReference type="Gene3D" id="3.30.70.270">
    <property type="match status" value="1"/>
</dbReference>
<dbReference type="SMART" id="SM00052">
    <property type="entry name" value="EAL"/>
    <property type="match status" value="1"/>
</dbReference>
<comment type="caution">
    <text evidence="4">The sequence shown here is derived from an EMBL/GenBank/DDBJ whole genome shotgun (WGS) entry which is preliminary data.</text>
</comment>
<name>A0A9X2DQB5_9BACI</name>
<keyword evidence="5" id="KW-1185">Reference proteome</keyword>
<dbReference type="NCBIfam" id="TIGR00229">
    <property type="entry name" value="sensory_box"/>
    <property type="match status" value="1"/>
</dbReference>
<dbReference type="Pfam" id="PF00990">
    <property type="entry name" value="GGDEF"/>
    <property type="match status" value="1"/>
</dbReference>
<dbReference type="SUPFAM" id="SSF141868">
    <property type="entry name" value="EAL domain-like"/>
    <property type="match status" value="1"/>
</dbReference>
<dbReference type="RefSeq" id="WP_251223895.1">
    <property type="nucleotide sequence ID" value="NZ_JAMBOL010000012.1"/>
</dbReference>
<evidence type="ECO:0000259" key="3">
    <source>
        <dbReference type="PROSITE" id="PS50887"/>
    </source>
</evidence>
<feature type="domain" description="GGDEF" evidence="3">
    <location>
        <begin position="167"/>
        <end position="300"/>
    </location>
</feature>
<sequence>MNEMNLTKLKTKLHDSEQQYRSLFRYSTNAIFMLDRCGQFTEVNPAAIRLTGFSETELLSMEIFDILGEEQRSSIDLFMREAIKGEVASFQIELKNRQQDKIVASMTVMPHYADGRVEGVTGIVQDVTEHLQAKEKIRRMANEDGLTGLPNRRYVAEQLEQLILKEEKLTVMFIDLDRFKFVNDTLGHFFGDKALKELAVRLRDVLFPPNILARMGGDEFVVILPGQAEPDDIRQIAKQLLARIRQPLLINGYEFTLTGSIGISLFPEHGKNGEGLIKAADVAMFRAKTKSSDSYQFYESDMRYYFYERFYVENDLRRALDKGEFSLYFQPKFDVHTRTICGEEVLVRWQHPEEGFIPPEKFIAIAEETGLIVPIGKWILKEACHQKKSWIDRGYPPITMSVNLSLRQFLQKDIVETVEEVLAESKLPPHLLEIEVTESVTIDFERTLEVLRQLRTLGIKISLDDFGTGYSSLQYVAQMPIQELKIDQSFVRNLGKGKNSEAVIAMIINLAHFLKISVIAEGVESEEQLAYLREQGCDSVQGYLHSRPLSVEEYQSFLAGEKGSFS</sequence>
<dbReference type="PANTHER" id="PTHR44757:SF2">
    <property type="entry name" value="BIOFILM ARCHITECTURE MAINTENANCE PROTEIN MBAA"/>
    <property type="match status" value="1"/>
</dbReference>
<evidence type="ECO:0000259" key="2">
    <source>
        <dbReference type="PROSITE" id="PS50883"/>
    </source>
</evidence>
<dbReference type="FunFam" id="3.20.20.450:FF:000001">
    <property type="entry name" value="Cyclic di-GMP phosphodiesterase yahA"/>
    <property type="match status" value="1"/>
</dbReference>